<dbReference type="GO" id="GO:0030527">
    <property type="term" value="F:structural constituent of chromatin"/>
    <property type="evidence" value="ECO:0007669"/>
    <property type="project" value="InterPro"/>
</dbReference>
<dbReference type="InterPro" id="IPR009072">
    <property type="entry name" value="Histone-fold"/>
</dbReference>
<feature type="compositionally biased region" description="Low complexity" evidence="2">
    <location>
        <begin position="22"/>
        <end position="36"/>
    </location>
</feature>
<dbReference type="AlphaFoldDB" id="A0A8T0DBI5"/>
<dbReference type="GO" id="GO:0000786">
    <property type="term" value="C:nucleosome"/>
    <property type="evidence" value="ECO:0007669"/>
    <property type="project" value="InterPro"/>
</dbReference>
<dbReference type="GO" id="GO:0046982">
    <property type="term" value="F:protein heterodimerization activity"/>
    <property type="evidence" value="ECO:0007669"/>
    <property type="project" value="InterPro"/>
</dbReference>
<reference evidence="3 4" key="1">
    <citation type="submission" date="2019-07" db="EMBL/GenBank/DDBJ databases">
        <title>Annotation for the trematode Paragonimus westermani.</title>
        <authorList>
            <person name="Choi Y.-J."/>
        </authorList>
    </citation>
    <scope>NUCLEOTIDE SEQUENCE [LARGE SCALE GENOMIC DNA]</scope>
    <source>
        <strain evidence="3">180907_Pwestermani</strain>
    </source>
</reference>
<feature type="compositionally biased region" description="Basic and acidic residues" evidence="2">
    <location>
        <begin position="1"/>
        <end position="17"/>
    </location>
</feature>
<dbReference type="GO" id="GO:0003677">
    <property type="term" value="F:DNA binding"/>
    <property type="evidence" value="ECO:0007669"/>
    <property type="project" value="InterPro"/>
</dbReference>
<evidence type="ECO:0000313" key="3">
    <source>
        <dbReference type="EMBL" id="KAF8564101.1"/>
    </source>
</evidence>
<dbReference type="EMBL" id="JTDF01009694">
    <property type="protein sequence ID" value="KAF8564101.1"/>
    <property type="molecule type" value="Genomic_DNA"/>
</dbReference>
<sequence>MARTKETARESTGEKFPRKQPAAKAAGKVASAPGSSVATESQEVLEDISLQAAHVRHVTIKPKDIQLSHRIRGDRA</sequence>
<dbReference type="OrthoDB" id="842664at2759"/>
<evidence type="ECO:0000313" key="4">
    <source>
        <dbReference type="Proteomes" id="UP000699462"/>
    </source>
</evidence>
<proteinExistence type="inferred from homology"/>
<accession>A0A8T0DBI5</accession>
<dbReference type="Gene3D" id="1.10.20.10">
    <property type="entry name" value="Histone, subunit A"/>
    <property type="match status" value="1"/>
</dbReference>
<evidence type="ECO:0000256" key="1">
    <source>
        <dbReference type="ARBA" id="ARBA00010343"/>
    </source>
</evidence>
<protein>
    <recommendedName>
        <fullName evidence="5">Histone H2A/H2B/H3 domain-containing protein</fullName>
    </recommendedName>
</protein>
<evidence type="ECO:0000256" key="2">
    <source>
        <dbReference type="SAM" id="MobiDB-lite"/>
    </source>
</evidence>
<dbReference type="Proteomes" id="UP000699462">
    <property type="component" value="Unassembled WGS sequence"/>
</dbReference>
<dbReference type="PRINTS" id="PR00622">
    <property type="entry name" value="HISTONEH3"/>
</dbReference>
<comment type="caution">
    <text evidence="3">The sequence shown here is derived from an EMBL/GenBank/DDBJ whole genome shotgun (WGS) entry which is preliminary data.</text>
</comment>
<keyword evidence="4" id="KW-1185">Reference proteome</keyword>
<dbReference type="InterPro" id="IPR000164">
    <property type="entry name" value="Histone_H3/CENP-A"/>
</dbReference>
<evidence type="ECO:0008006" key="5">
    <source>
        <dbReference type="Google" id="ProtNLM"/>
    </source>
</evidence>
<gene>
    <name evidence="3" type="ORF">P879_07318</name>
</gene>
<organism evidence="3 4">
    <name type="scientific">Paragonimus westermani</name>
    <dbReference type="NCBI Taxonomy" id="34504"/>
    <lineage>
        <taxon>Eukaryota</taxon>
        <taxon>Metazoa</taxon>
        <taxon>Spiralia</taxon>
        <taxon>Lophotrochozoa</taxon>
        <taxon>Platyhelminthes</taxon>
        <taxon>Trematoda</taxon>
        <taxon>Digenea</taxon>
        <taxon>Plagiorchiida</taxon>
        <taxon>Troglotremata</taxon>
        <taxon>Troglotrematidae</taxon>
        <taxon>Paragonimus</taxon>
    </lineage>
</organism>
<dbReference type="SUPFAM" id="SSF47113">
    <property type="entry name" value="Histone-fold"/>
    <property type="match status" value="1"/>
</dbReference>
<name>A0A8T0DBI5_9TREM</name>
<feature type="region of interest" description="Disordered" evidence="2">
    <location>
        <begin position="1"/>
        <end position="36"/>
    </location>
</feature>
<comment type="similarity">
    <text evidence="1">Belongs to the histone H3 family.</text>
</comment>